<proteinExistence type="predicted"/>
<protein>
    <submittedName>
        <fullName evidence="2">Uncharacterized protein</fullName>
    </submittedName>
</protein>
<keyword evidence="3" id="KW-1185">Reference proteome</keyword>
<evidence type="ECO:0000313" key="2">
    <source>
        <dbReference type="EMBL" id="MFH4976674.1"/>
    </source>
</evidence>
<evidence type="ECO:0000256" key="1">
    <source>
        <dbReference type="SAM" id="Phobius"/>
    </source>
</evidence>
<keyword evidence="1" id="KW-0812">Transmembrane</keyword>
<dbReference type="Proteomes" id="UP001608902">
    <property type="component" value="Unassembled WGS sequence"/>
</dbReference>
<organism evidence="2 3">
    <name type="scientific">Gnathostoma spinigerum</name>
    <dbReference type="NCBI Taxonomy" id="75299"/>
    <lineage>
        <taxon>Eukaryota</taxon>
        <taxon>Metazoa</taxon>
        <taxon>Ecdysozoa</taxon>
        <taxon>Nematoda</taxon>
        <taxon>Chromadorea</taxon>
        <taxon>Rhabditida</taxon>
        <taxon>Spirurina</taxon>
        <taxon>Gnathostomatomorpha</taxon>
        <taxon>Gnathostomatoidea</taxon>
        <taxon>Gnathostomatidae</taxon>
        <taxon>Gnathostoma</taxon>
    </lineage>
</organism>
<gene>
    <name evidence="2" type="ORF">AB6A40_003383</name>
</gene>
<evidence type="ECO:0000313" key="3">
    <source>
        <dbReference type="Proteomes" id="UP001608902"/>
    </source>
</evidence>
<keyword evidence="1" id="KW-1133">Transmembrane helix</keyword>
<comment type="caution">
    <text evidence="2">The sequence shown here is derived from an EMBL/GenBank/DDBJ whole genome shotgun (WGS) entry which is preliminary data.</text>
</comment>
<sequence>MKHAEGSSEGFSEFTSEFRRLFGLDSTEEPNSTTTCDDCAEEQSSFLIPAPGVHYNQNTSNFPNDYRFWLLLFCQLILFFEMFVVIMCWWISKNKKPPRKEIGIAYLKPTVSEASIPILVKKQDEEHIYDETPIENETIEERI</sequence>
<dbReference type="AlphaFoldDB" id="A0ABD6EEY2"/>
<dbReference type="EMBL" id="JBGFUD010001719">
    <property type="protein sequence ID" value="MFH4976674.1"/>
    <property type="molecule type" value="Genomic_DNA"/>
</dbReference>
<accession>A0ABD6EEY2</accession>
<feature type="transmembrane region" description="Helical" evidence="1">
    <location>
        <begin position="68"/>
        <end position="91"/>
    </location>
</feature>
<keyword evidence="1" id="KW-0472">Membrane</keyword>
<name>A0ABD6EEY2_9BILA</name>
<reference evidence="2 3" key="1">
    <citation type="submission" date="2024-08" db="EMBL/GenBank/DDBJ databases">
        <title>Gnathostoma spinigerum genome.</title>
        <authorList>
            <person name="Gonzalez-Bertolin B."/>
            <person name="Monzon S."/>
            <person name="Zaballos A."/>
            <person name="Jimenez P."/>
            <person name="Dekumyoy P."/>
            <person name="Varona S."/>
            <person name="Cuesta I."/>
            <person name="Sumanam S."/>
            <person name="Adisakwattana P."/>
            <person name="Gasser R.B."/>
            <person name="Hernandez-Gonzalez A."/>
            <person name="Young N.D."/>
            <person name="Perteguer M.J."/>
        </authorList>
    </citation>
    <scope>NUCLEOTIDE SEQUENCE [LARGE SCALE GENOMIC DNA]</scope>
    <source>
        <strain evidence="2">AL3</strain>
        <tissue evidence="2">Liver</tissue>
    </source>
</reference>